<accession>A0ABT9N5W6</accession>
<evidence type="ECO:0000313" key="1">
    <source>
        <dbReference type="EMBL" id="MDP9798636.1"/>
    </source>
</evidence>
<sequence length="391" mass="42715">MIDAHVTDRAALAARSPGELALYLRSRAWQIRDRDATGAYWVLVAGGEEFEALQPTDAGLRDYGARVLDVLRVLSIVEDRSELDVLRDMTNVSMDIHTVRTFPVDSPPGMIGLDDGVQALESVRNLVLAAAYSVGAEQQKAVQPARKPAEVLRFLRDVRIGPSAEGSFVMSVHTPIPPRLTSGHADDADDGLEPSEPFQRRVTLRLYDAVVAARDAANEALVSPDGLDAFTASVRHGMSANLCEALVGIGGGSGHPFEISLSLAPSRPMLRRRLSPIRFRRDHLPVLTAAAQELRERIAEDGVTVFGNVVRLHRVGTGSGEISIAGTVEGDDRLRRFWTHLPEQDYLQATRAHEQMLGVSVRGDLLRRGTRLYLKNPVAFRTLPEGDTDEG</sequence>
<gene>
    <name evidence="1" type="ORF">J2S43_007148</name>
</gene>
<dbReference type="RefSeq" id="WP_306836672.1">
    <property type="nucleotide sequence ID" value="NZ_JAUSRA010000001.1"/>
</dbReference>
<organism evidence="1 2">
    <name type="scientific">Catenuloplanes nepalensis</name>
    <dbReference type="NCBI Taxonomy" id="587533"/>
    <lineage>
        <taxon>Bacteria</taxon>
        <taxon>Bacillati</taxon>
        <taxon>Actinomycetota</taxon>
        <taxon>Actinomycetes</taxon>
        <taxon>Micromonosporales</taxon>
        <taxon>Micromonosporaceae</taxon>
        <taxon>Catenuloplanes</taxon>
    </lineage>
</organism>
<proteinExistence type="predicted"/>
<protein>
    <submittedName>
        <fullName evidence="1">Uncharacterized protein</fullName>
    </submittedName>
</protein>
<dbReference type="Proteomes" id="UP001240984">
    <property type="component" value="Unassembled WGS sequence"/>
</dbReference>
<evidence type="ECO:0000313" key="2">
    <source>
        <dbReference type="Proteomes" id="UP001240984"/>
    </source>
</evidence>
<keyword evidence="2" id="KW-1185">Reference proteome</keyword>
<reference evidence="1 2" key="1">
    <citation type="submission" date="2023-07" db="EMBL/GenBank/DDBJ databases">
        <title>Sequencing the genomes of 1000 actinobacteria strains.</title>
        <authorList>
            <person name="Klenk H.-P."/>
        </authorList>
    </citation>
    <scope>NUCLEOTIDE SEQUENCE [LARGE SCALE GENOMIC DNA]</scope>
    <source>
        <strain evidence="1 2">DSM 44710</strain>
    </source>
</reference>
<comment type="caution">
    <text evidence="1">The sequence shown here is derived from an EMBL/GenBank/DDBJ whole genome shotgun (WGS) entry which is preliminary data.</text>
</comment>
<dbReference type="EMBL" id="JAUSRA010000001">
    <property type="protein sequence ID" value="MDP9798636.1"/>
    <property type="molecule type" value="Genomic_DNA"/>
</dbReference>
<name>A0ABT9N5W6_9ACTN</name>